<keyword evidence="2" id="KW-1185">Reference proteome</keyword>
<dbReference type="VEuPathDB" id="FungiDB:TEQG_01326"/>
<dbReference type="Proteomes" id="UP000009169">
    <property type="component" value="Unassembled WGS sequence"/>
</dbReference>
<evidence type="ECO:0000313" key="1">
    <source>
        <dbReference type="EMBL" id="EGE02287.1"/>
    </source>
</evidence>
<protein>
    <submittedName>
        <fullName evidence="1">Uncharacterized protein</fullName>
    </submittedName>
</protein>
<dbReference type="AlphaFoldDB" id="F2PK69"/>
<proteinExistence type="predicted"/>
<dbReference type="EMBL" id="DS995721">
    <property type="protein sequence ID" value="EGE02287.1"/>
    <property type="molecule type" value="Genomic_DNA"/>
</dbReference>
<accession>F2PK69</accession>
<sequence>MQQQLARSGPGSLPGWPLRLFLTLNAKLLPPEAYIYNDCSSRSFGSSIIIRMLTEYNVRRRKKLFCGTYNIVHPIIIINYPGRTSITCALSASRSRRGIGRRTSGGDVDPGMARITAQEVVLRSENSVRFSVQRQDSLKKGSPLLSPALLLS</sequence>
<evidence type="ECO:0000313" key="2">
    <source>
        <dbReference type="Proteomes" id="UP000009169"/>
    </source>
</evidence>
<gene>
    <name evidence="1" type="ORF">TEQG_01326</name>
</gene>
<name>F2PK69_TRIEC</name>
<organism evidence="1 2">
    <name type="scientific">Trichophyton equinum (strain ATCC MYA-4606 / CBS 127.97)</name>
    <name type="common">Horse ringworm fungus</name>
    <dbReference type="NCBI Taxonomy" id="559882"/>
    <lineage>
        <taxon>Eukaryota</taxon>
        <taxon>Fungi</taxon>
        <taxon>Dikarya</taxon>
        <taxon>Ascomycota</taxon>
        <taxon>Pezizomycotina</taxon>
        <taxon>Eurotiomycetes</taxon>
        <taxon>Eurotiomycetidae</taxon>
        <taxon>Onygenales</taxon>
        <taxon>Arthrodermataceae</taxon>
        <taxon>Trichophyton</taxon>
    </lineage>
</organism>
<reference evidence="2" key="1">
    <citation type="journal article" date="2012" name="MBio">
        <title>Comparative genome analysis of Trichophyton rubrum and related dermatophytes reveals candidate genes involved in infection.</title>
        <authorList>
            <person name="Martinez D.A."/>
            <person name="Oliver B.G."/>
            <person name="Graeser Y."/>
            <person name="Goldberg J.M."/>
            <person name="Li W."/>
            <person name="Martinez-Rossi N.M."/>
            <person name="Monod M."/>
            <person name="Shelest E."/>
            <person name="Barton R.C."/>
            <person name="Birch E."/>
            <person name="Brakhage A.A."/>
            <person name="Chen Z."/>
            <person name="Gurr S.J."/>
            <person name="Heiman D."/>
            <person name="Heitman J."/>
            <person name="Kosti I."/>
            <person name="Rossi A."/>
            <person name="Saif S."/>
            <person name="Samalova M."/>
            <person name="Saunders C.W."/>
            <person name="Shea T."/>
            <person name="Summerbell R.C."/>
            <person name="Xu J."/>
            <person name="Young S."/>
            <person name="Zeng Q."/>
            <person name="Birren B.W."/>
            <person name="Cuomo C.A."/>
            <person name="White T.C."/>
        </authorList>
    </citation>
    <scope>NUCLEOTIDE SEQUENCE [LARGE SCALE GENOMIC DNA]</scope>
    <source>
        <strain evidence="2">ATCC MYA-4606 / CBS 127.97</strain>
    </source>
</reference>
<dbReference type="HOGENOM" id="CLU_1723625_0_0_1"/>